<evidence type="ECO:0000313" key="4">
    <source>
        <dbReference type="Proteomes" id="UP001162483"/>
    </source>
</evidence>
<evidence type="ECO:0000256" key="1">
    <source>
        <dbReference type="ARBA" id="ARBA00007945"/>
    </source>
</evidence>
<dbReference type="InterPro" id="IPR007726">
    <property type="entry name" value="SS18_N"/>
</dbReference>
<feature type="domain" description="SS18 N-terminal" evidence="2">
    <location>
        <begin position="1"/>
        <end position="47"/>
    </location>
</feature>
<keyword evidence="4" id="KW-1185">Reference proteome</keyword>
<comment type="similarity">
    <text evidence="1">Belongs to the SS18 family.</text>
</comment>
<feature type="non-terminal residue" evidence="3">
    <location>
        <position position="1"/>
    </location>
</feature>
<gene>
    <name evidence="3" type="ORF">SPARVUS_LOCUS1400513</name>
</gene>
<organism evidence="3 4">
    <name type="scientific">Staurois parvus</name>
    <dbReference type="NCBI Taxonomy" id="386267"/>
    <lineage>
        <taxon>Eukaryota</taxon>
        <taxon>Metazoa</taxon>
        <taxon>Chordata</taxon>
        <taxon>Craniata</taxon>
        <taxon>Vertebrata</taxon>
        <taxon>Euteleostomi</taxon>
        <taxon>Amphibia</taxon>
        <taxon>Batrachia</taxon>
        <taxon>Anura</taxon>
        <taxon>Neobatrachia</taxon>
        <taxon>Ranoidea</taxon>
        <taxon>Ranidae</taxon>
        <taxon>Staurois</taxon>
    </lineage>
</organism>
<reference evidence="3" key="1">
    <citation type="submission" date="2023-05" db="EMBL/GenBank/DDBJ databases">
        <authorList>
            <person name="Stuckert A."/>
        </authorList>
    </citation>
    <scope>NUCLEOTIDE SEQUENCE</scope>
</reference>
<dbReference type="Pfam" id="PF05030">
    <property type="entry name" value="SSXT"/>
    <property type="match status" value="1"/>
</dbReference>
<protein>
    <recommendedName>
        <fullName evidence="2">SS18 N-terminal domain-containing protein</fullName>
    </recommendedName>
</protein>
<dbReference type="Proteomes" id="UP001162483">
    <property type="component" value="Unassembled WGS sequence"/>
</dbReference>
<evidence type="ECO:0000313" key="3">
    <source>
        <dbReference type="EMBL" id="CAI9538285.1"/>
    </source>
</evidence>
<comment type="caution">
    <text evidence="3">The sequence shown here is derived from an EMBL/GenBank/DDBJ whole genome shotgun (WGS) entry which is preliminary data.</text>
</comment>
<proteinExistence type="inferred from homology"/>
<name>A0ABN9AVL3_9NEOB</name>
<dbReference type="EMBL" id="CATNWA010000838">
    <property type="protein sequence ID" value="CAI9538285.1"/>
    <property type="molecule type" value="Genomic_DNA"/>
</dbReference>
<accession>A0ABN9AVL3</accession>
<evidence type="ECO:0000259" key="2">
    <source>
        <dbReference type="Pfam" id="PF05030"/>
    </source>
</evidence>
<sequence length="55" mass="6171">QLLEENDQLIRCIVEYQSKGRATECSQYQQVLHRNLIYLATIADASPPSPPKPGS</sequence>